<proteinExistence type="predicted"/>
<keyword evidence="2" id="KW-0472">Membrane</keyword>
<evidence type="ECO:0000313" key="4">
    <source>
        <dbReference type="EMBL" id="MBO8470134.1"/>
    </source>
</evidence>
<accession>A0A9D9NEB0</accession>
<keyword evidence="2" id="KW-1133">Transmembrane helix</keyword>
<feature type="chain" id="PRO_5039182996" evidence="3">
    <location>
        <begin position="22"/>
        <end position="256"/>
    </location>
</feature>
<evidence type="ECO:0000256" key="2">
    <source>
        <dbReference type="SAM" id="Phobius"/>
    </source>
</evidence>
<evidence type="ECO:0000256" key="3">
    <source>
        <dbReference type="SAM" id="SignalP"/>
    </source>
</evidence>
<dbReference type="PROSITE" id="PS51257">
    <property type="entry name" value="PROKAR_LIPOPROTEIN"/>
    <property type="match status" value="1"/>
</dbReference>
<feature type="transmembrane region" description="Helical" evidence="2">
    <location>
        <begin position="202"/>
        <end position="222"/>
    </location>
</feature>
<name>A0A9D9NEB0_9SPIO</name>
<protein>
    <submittedName>
        <fullName evidence="4">Uncharacterized protein</fullName>
    </submittedName>
</protein>
<keyword evidence="3" id="KW-0732">Signal</keyword>
<feature type="transmembrane region" description="Helical" evidence="2">
    <location>
        <begin position="174"/>
        <end position="195"/>
    </location>
</feature>
<feature type="signal peptide" evidence="3">
    <location>
        <begin position="1"/>
        <end position="21"/>
    </location>
</feature>
<evidence type="ECO:0000256" key="1">
    <source>
        <dbReference type="SAM" id="MobiDB-lite"/>
    </source>
</evidence>
<organism evidence="4 5">
    <name type="scientific">Candidatus Ornithospirochaeta stercoravium</name>
    <dbReference type="NCBI Taxonomy" id="2840897"/>
    <lineage>
        <taxon>Bacteria</taxon>
        <taxon>Pseudomonadati</taxon>
        <taxon>Spirochaetota</taxon>
        <taxon>Spirochaetia</taxon>
        <taxon>Spirochaetales</taxon>
        <taxon>Spirochaetaceae</taxon>
        <taxon>Spirochaetaceae incertae sedis</taxon>
        <taxon>Candidatus Ornithospirochaeta</taxon>
    </lineage>
</organism>
<gene>
    <name evidence="4" type="ORF">IAA72_10190</name>
</gene>
<dbReference type="AlphaFoldDB" id="A0A9D9NEB0"/>
<comment type="caution">
    <text evidence="4">The sequence shown here is derived from an EMBL/GenBank/DDBJ whole genome shotgun (WGS) entry which is preliminary data.</text>
</comment>
<dbReference type="Proteomes" id="UP000810292">
    <property type="component" value="Unassembled WGS sequence"/>
</dbReference>
<reference evidence="4" key="2">
    <citation type="journal article" date="2021" name="PeerJ">
        <title>Extensive microbial diversity within the chicken gut microbiome revealed by metagenomics and culture.</title>
        <authorList>
            <person name="Gilroy R."/>
            <person name="Ravi A."/>
            <person name="Getino M."/>
            <person name="Pursley I."/>
            <person name="Horton D.L."/>
            <person name="Alikhan N.F."/>
            <person name="Baker D."/>
            <person name="Gharbi K."/>
            <person name="Hall N."/>
            <person name="Watson M."/>
            <person name="Adriaenssens E.M."/>
            <person name="Foster-Nyarko E."/>
            <person name="Jarju S."/>
            <person name="Secka A."/>
            <person name="Antonio M."/>
            <person name="Oren A."/>
            <person name="Chaudhuri R.R."/>
            <person name="La Ragione R."/>
            <person name="Hildebrand F."/>
            <person name="Pallen M.J."/>
        </authorList>
    </citation>
    <scope>NUCLEOTIDE SEQUENCE</scope>
    <source>
        <strain evidence="4">14700</strain>
    </source>
</reference>
<feature type="region of interest" description="Disordered" evidence="1">
    <location>
        <begin position="49"/>
        <end position="107"/>
    </location>
</feature>
<feature type="transmembrane region" description="Helical" evidence="2">
    <location>
        <begin position="228"/>
        <end position="246"/>
    </location>
</feature>
<keyword evidence="2" id="KW-0812">Transmembrane</keyword>
<evidence type="ECO:0000313" key="5">
    <source>
        <dbReference type="Proteomes" id="UP000810292"/>
    </source>
</evidence>
<dbReference type="EMBL" id="JADIMF010000163">
    <property type="protein sequence ID" value="MBO8470134.1"/>
    <property type="molecule type" value="Genomic_DNA"/>
</dbReference>
<reference evidence="4" key="1">
    <citation type="submission" date="2020-10" db="EMBL/GenBank/DDBJ databases">
        <authorList>
            <person name="Gilroy R."/>
        </authorList>
    </citation>
    <scope>NUCLEOTIDE SEQUENCE</scope>
    <source>
        <strain evidence="4">14700</strain>
    </source>
</reference>
<sequence>MKKACLVILIAVLMASCSTTGGNVFTAKDRTESLIEALSATPITVEKEEPVLPSPEPVTPVTNAPKSEKPEVVEIQEPEPSETESVTKEAPVIPAVSEEEDETEVPAAVPETVEEDVVYTFEDKEDLPVIEKAESEEEGVLIPVADHSNDVPSRLADADEEEPAVIFDEPMRPWMLELMVALIVDIILFTAASAVRNAVRAPLTPVVSAAISLLMTALTIVLSSIIAGWSPAWLSYLLLLFTYYLLRSGRRRRGSR</sequence>